<keyword evidence="2" id="KW-0732">Signal</keyword>
<evidence type="ECO:0000313" key="3">
    <source>
        <dbReference type="EMBL" id="CAF1043326.1"/>
    </source>
</evidence>
<sequence>MNWLFITLVILSAVSIGLRGSTSTVQTTRNSSAVTTTVRSTTRPTSTATQPTSTATRPTSTATRSTSTATRPTSTATRPTSTATRPTSTATRPTSTATRPTSTATRPTSTATRPASTTIRSTTSITRPTTSTTFVTSSTTRPWVSTSRSTSFPVSTRTTSRSSTKLTSTRPTTYYPWSIDCYYCSALNCPTPFNSMSASVELEHSRNGWCVKSSSIKSQESFYSRGADLYNVCSVTGCSWKTVGGLRTWVCCCNKSLCNGGISLLQSNSIIILLSLSIIFSLEKFL</sequence>
<feature type="compositionally biased region" description="Low complexity" evidence="1">
    <location>
        <begin position="27"/>
        <end position="165"/>
    </location>
</feature>
<name>A0A814JXK6_ADIRI</name>
<feature type="chain" id="PRO_5032594929" evidence="2">
    <location>
        <begin position="21"/>
        <end position="286"/>
    </location>
</feature>
<dbReference type="AlphaFoldDB" id="A0A814JXK6"/>
<feature type="signal peptide" evidence="2">
    <location>
        <begin position="1"/>
        <end position="20"/>
    </location>
</feature>
<dbReference type="Proteomes" id="UP000663852">
    <property type="component" value="Unassembled WGS sequence"/>
</dbReference>
<dbReference type="EMBL" id="CAJNOJ010000075">
    <property type="protein sequence ID" value="CAF1043326.1"/>
    <property type="molecule type" value="Genomic_DNA"/>
</dbReference>
<organism evidence="3 4">
    <name type="scientific">Adineta ricciae</name>
    <name type="common">Rotifer</name>
    <dbReference type="NCBI Taxonomy" id="249248"/>
    <lineage>
        <taxon>Eukaryota</taxon>
        <taxon>Metazoa</taxon>
        <taxon>Spiralia</taxon>
        <taxon>Gnathifera</taxon>
        <taxon>Rotifera</taxon>
        <taxon>Eurotatoria</taxon>
        <taxon>Bdelloidea</taxon>
        <taxon>Adinetida</taxon>
        <taxon>Adinetidae</taxon>
        <taxon>Adineta</taxon>
    </lineage>
</organism>
<reference evidence="3" key="1">
    <citation type="submission" date="2021-02" db="EMBL/GenBank/DDBJ databases">
        <authorList>
            <person name="Nowell W R."/>
        </authorList>
    </citation>
    <scope>NUCLEOTIDE SEQUENCE</scope>
</reference>
<evidence type="ECO:0000256" key="1">
    <source>
        <dbReference type="SAM" id="MobiDB-lite"/>
    </source>
</evidence>
<protein>
    <submittedName>
        <fullName evidence="3">Uncharacterized protein</fullName>
    </submittedName>
</protein>
<dbReference type="CDD" id="cd00117">
    <property type="entry name" value="TFP"/>
    <property type="match status" value="1"/>
</dbReference>
<accession>A0A814JXK6</accession>
<evidence type="ECO:0000256" key="2">
    <source>
        <dbReference type="SAM" id="SignalP"/>
    </source>
</evidence>
<feature type="region of interest" description="Disordered" evidence="1">
    <location>
        <begin position="21"/>
        <end position="165"/>
    </location>
</feature>
<comment type="caution">
    <text evidence="3">The sequence shown here is derived from an EMBL/GenBank/DDBJ whole genome shotgun (WGS) entry which is preliminary data.</text>
</comment>
<proteinExistence type="predicted"/>
<evidence type="ECO:0000313" key="4">
    <source>
        <dbReference type="Proteomes" id="UP000663852"/>
    </source>
</evidence>
<gene>
    <name evidence="3" type="ORF">EDS130_LOCUS17042</name>
</gene>